<reference evidence="4" key="1">
    <citation type="submission" date="2024-06" db="EMBL/GenBank/DDBJ databases">
        <authorList>
            <person name="Coelho C."/>
            <person name="Bento M."/>
            <person name="Garcia E."/>
            <person name="Camelo A."/>
            <person name="Brandao I."/>
            <person name="Espirito Santo C."/>
            <person name="Trovao J."/>
            <person name="Verissimo A."/>
            <person name="Costa J."/>
            <person name="Tiago I."/>
        </authorList>
    </citation>
    <scope>NUCLEOTIDE SEQUENCE</scope>
    <source>
        <strain evidence="4">KWT182</strain>
    </source>
</reference>
<keyword evidence="2" id="KW-0963">Cytoplasm</keyword>
<comment type="similarity">
    <text evidence="1 2">Belongs to the universal stress protein A family.</text>
</comment>
<organism evidence="4">
    <name type="scientific">Acerihabitans sp. KWT182</name>
    <dbReference type="NCBI Taxonomy" id="3157919"/>
    <lineage>
        <taxon>Bacteria</taxon>
        <taxon>Pseudomonadati</taxon>
        <taxon>Pseudomonadota</taxon>
        <taxon>Gammaproteobacteria</taxon>
        <taxon>Enterobacterales</taxon>
        <taxon>Pectobacteriaceae</taxon>
        <taxon>Acerihabitans</taxon>
    </lineage>
</organism>
<feature type="domain" description="UspA" evidence="3">
    <location>
        <begin position="5"/>
        <end position="136"/>
    </location>
</feature>
<dbReference type="PIRSF" id="PIRSF006276">
    <property type="entry name" value="UspA"/>
    <property type="match status" value="1"/>
</dbReference>
<evidence type="ECO:0000313" key="4">
    <source>
        <dbReference type="EMBL" id="XBS71512.1"/>
    </source>
</evidence>
<protein>
    <recommendedName>
        <fullName evidence="2">Universal stress protein</fullName>
    </recommendedName>
</protein>
<accession>A0AAU7QEA0</accession>
<gene>
    <name evidence="4" type="ORF">ABK905_11655</name>
</gene>
<evidence type="ECO:0000256" key="1">
    <source>
        <dbReference type="ARBA" id="ARBA00008791"/>
    </source>
</evidence>
<proteinExistence type="inferred from homology"/>
<name>A0AAU7QEA0_9GAMM</name>
<dbReference type="InterPro" id="IPR014729">
    <property type="entry name" value="Rossmann-like_a/b/a_fold"/>
</dbReference>
<dbReference type="AlphaFoldDB" id="A0AAU7QEA0"/>
<dbReference type="GO" id="GO:0005737">
    <property type="term" value="C:cytoplasm"/>
    <property type="evidence" value="ECO:0007669"/>
    <property type="project" value="UniProtKB-SubCell"/>
</dbReference>
<comment type="subcellular location">
    <subcellularLocation>
        <location evidence="2">Cytoplasm</location>
    </subcellularLocation>
</comment>
<sequence length="150" mass="17090">MSIYKHALVLAYDEADGRLLLSHASRLAKAYGTKITVAHIGFDWRWLDYTSDTLTKNRQAREVIEAKAMFSRLIESADCPVAAREIVTMYRFREVERLIKKEGIDLLMVGHRNRFMGVLSSFSFEFINHLSIDVLVKHIDSASAAQRAGE</sequence>
<dbReference type="EMBL" id="CP157947">
    <property type="protein sequence ID" value="XBS71512.1"/>
    <property type="molecule type" value="Genomic_DNA"/>
</dbReference>
<dbReference type="SUPFAM" id="SSF52402">
    <property type="entry name" value="Adenine nucleotide alpha hydrolases-like"/>
    <property type="match status" value="1"/>
</dbReference>
<dbReference type="InterPro" id="IPR006015">
    <property type="entry name" value="Universal_stress_UspA"/>
</dbReference>
<dbReference type="Gene3D" id="3.40.50.620">
    <property type="entry name" value="HUPs"/>
    <property type="match status" value="1"/>
</dbReference>
<dbReference type="InterPro" id="IPR006016">
    <property type="entry name" value="UspA"/>
</dbReference>
<evidence type="ECO:0000256" key="2">
    <source>
        <dbReference type="PIRNR" id="PIRNR006276"/>
    </source>
</evidence>
<dbReference type="Pfam" id="PF00582">
    <property type="entry name" value="Usp"/>
    <property type="match status" value="1"/>
</dbReference>
<evidence type="ECO:0000259" key="3">
    <source>
        <dbReference type="Pfam" id="PF00582"/>
    </source>
</evidence>